<dbReference type="InterPro" id="IPR011990">
    <property type="entry name" value="TPR-like_helical_dom_sf"/>
</dbReference>
<dbReference type="Proteomes" id="UP000030787">
    <property type="component" value="Chromosome"/>
</dbReference>
<name>A0A0A7LC80_9ARCH</name>
<sequence length="388" mass="43932">MNPSETFNIPFELTQDGIARVLGISRAHASLELKKLKEIGMIDDWRGRVKGSGNKRIVYYLLPDGVREADLLRNRFEKSGIAVEALLDMKRCDPGTMWENLNRKDKESFGVACVFRIPIPRNAVPETTSGVIPVDLEMNISIIDDVRNKYISLADPNDVRSWHGRAAEWYMDHREEEIQERLYHLVNAGRSTEACRFLINETEKFLFNPNEDLLETVKKLVILPKHTEKIYNIRAKIALACEDTDDAKICADVLADFKTNDADLIMAEVYMLSGEVEKGFKMAKTMYDKDPSAKSALIAARCLFKMKKHDEAASFITSSCNALSEQKDASSIDEILILRAGIAYDLGRIDETLSYLNKAEKVSRKESTQDRIAFLAGSIKEGMKVNFY</sequence>
<dbReference type="SUPFAM" id="SSF48452">
    <property type="entry name" value="TPR-like"/>
    <property type="match status" value="1"/>
</dbReference>
<accession>A0A0A7LC80</accession>
<dbReference type="SUPFAM" id="SSF46785">
    <property type="entry name" value="Winged helix' DNA-binding domain"/>
    <property type="match status" value="1"/>
</dbReference>
<gene>
    <name evidence="1" type="ORF">Mpt1_c09250</name>
</gene>
<dbReference type="EMBL" id="CP010070">
    <property type="protein sequence ID" value="AIZ56800.1"/>
    <property type="molecule type" value="Genomic_DNA"/>
</dbReference>
<dbReference type="Pfam" id="PF12895">
    <property type="entry name" value="ANAPC3"/>
    <property type="match status" value="1"/>
</dbReference>
<evidence type="ECO:0000313" key="1">
    <source>
        <dbReference type="EMBL" id="AIZ56800.1"/>
    </source>
</evidence>
<dbReference type="AlphaFoldDB" id="A0A0A7LC80"/>
<keyword evidence="2" id="KW-1185">Reference proteome</keyword>
<protein>
    <submittedName>
        <fullName evidence="1">Anaphase-promoting complex, cyclosome, subunit 3</fullName>
    </submittedName>
</protein>
<evidence type="ECO:0000313" key="2">
    <source>
        <dbReference type="Proteomes" id="UP000030787"/>
    </source>
</evidence>
<reference evidence="1 2" key="1">
    <citation type="journal article" date="2014" name="Appl. Environ. Microbiol.">
        <title>Comparative Genome Analysis of 'Candidatus Methanoplasma termitum' Indicates a New Mode of Energy Metabolism in the Seventh Order of Methanogens.</title>
        <authorList>
            <person name="Lang K."/>
            <person name="Schuldes J."/>
            <person name="Klingl A."/>
            <person name="Poehlein A."/>
            <person name="Daniel R."/>
            <person name="Brune A."/>
        </authorList>
    </citation>
    <scope>NUCLEOTIDE SEQUENCE [LARGE SCALE GENOMIC DNA]</scope>
    <source>
        <strain evidence="2">Mpt1</strain>
    </source>
</reference>
<dbReference type="KEGG" id="mear:Mpt1_c09250"/>
<organism evidence="1 2">
    <name type="scientific">Candidatus Methanoplasma termitum</name>
    <dbReference type="NCBI Taxonomy" id="1577791"/>
    <lineage>
        <taxon>Archaea</taxon>
        <taxon>Methanobacteriati</taxon>
        <taxon>Thermoplasmatota</taxon>
        <taxon>Thermoplasmata</taxon>
        <taxon>Methanomassiliicoccales</taxon>
        <taxon>Methanomassiliicoccaceae</taxon>
        <taxon>Candidatus Methanoplasma</taxon>
    </lineage>
</organism>
<dbReference type="Gene3D" id="1.25.40.10">
    <property type="entry name" value="Tetratricopeptide repeat domain"/>
    <property type="match status" value="1"/>
</dbReference>
<dbReference type="InterPro" id="IPR036390">
    <property type="entry name" value="WH_DNA-bd_sf"/>
</dbReference>
<dbReference type="HOGENOM" id="CLU_766414_0_0_2"/>
<proteinExistence type="predicted"/>